<accession>A0A367KVV0</accession>
<dbReference type="SUPFAM" id="SSF74924">
    <property type="entry name" value="Cap-Gly domain"/>
    <property type="match status" value="1"/>
</dbReference>
<feature type="region of interest" description="Disordered" evidence="1">
    <location>
        <begin position="18"/>
        <end position="39"/>
    </location>
</feature>
<dbReference type="OrthoDB" id="2130750at2759"/>
<evidence type="ECO:0000259" key="2">
    <source>
        <dbReference type="PROSITE" id="PS50097"/>
    </source>
</evidence>
<evidence type="ECO:0000313" key="4">
    <source>
        <dbReference type="EMBL" id="RCI06326.1"/>
    </source>
</evidence>
<evidence type="ECO:0000313" key="5">
    <source>
        <dbReference type="Proteomes" id="UP000253551"/>
    </source>
</evidence>
<evidence type="ECO:0000259" key="3">
    <source>
        <dbReference type="PROSITE" id="PS50245"/>
    </source>
</evidence>
<dbReference type="CDD" id="cd18186">
    <property type="entry name" value="BTB_POZ_ZBTB_KLHL-like"/>
    <property type="match status" value="1"/>
</dbReference>
<dbReference type="SMART" id="SM00225">
    <property type="entry name" value="BTB"/>
    <property type="match status" value="1"/>
</dbReference>
<dbReference type="STRING" id="4846.A0A367KVV0"/>
<protein>
    <submittedName>
        <fullName evidence="4">Armadillo repeat-containing protein 4</fullName>
    </submittedName>
</protein>
<gene>
    <name evidence="4" type="primary">ARMC4</name>
    <name evidence="4" type="ORF">CU098_012725</name>
</gene>
<sequence length="504" mass="56840">MRKQSFGSNSTHNVILALGPSEQTNSNPSTPDSSIKTVPEKTHRVCHKDILKSSSNYFNAIFDSQFQEAEASIIFLPRGIFSASVLDDILYFMYTKHIKDDNENDNMNELISGDRSSEQLDQLQSVYLAADYLGMDDLCLAIKEYIIRLTHGLICYCESCICLVPQLLSFAGPNSQNDPNLSQLTHSILKLLIQDPEKTLPTYWSSESMAWLLVETDSLHAYLEARLLEHVNKNNAIEALHGCFLSKHSHQSHWSLLAATQKKVQKASSRLLADHFDFYCTQYPKLLPCVDGIIYSFGFLGYLFNTVLDEMNECNVVSLYKGIVRSLMCRDSVQRTPSVKQILQSARTKTIRFIAKHLDKIKELNTIDKSVIEQLAQDLVVPSSALLADDDSKNKFINKRFYSMSRKKNTHWNTSKIRSRLSTILFGQASYKIGQRVQLVNRPVVTIGTVMYVGKLSGDNNEIFLGLELDRSVGSNDGFLNGTRYFTTSPNRGIFVKPSQIALA</sequence>
<name>A0A367KVV0_RHIST</name>
<dbReference type="EMBL" id="PJQM01000179">
    <property type="protein sequence ID" value="RCI06326.1"/>
    <property type="molecule type" value="Genomic_DNA"/>
</dbReference>
<evidence type="ECO:0000256" key="1">
    <source>
        <dbReference type="SAM" id="MobiDB-lite"/>
    </source>
</evidence>
<dbReference type="PROSITE" id="PS50097">
    <property type="entry name" value="BTB"/>
    <property type="match status" value="1"/>
</dbReference>
<dbReference type="Pfam" id="PF00651">
    <property type="entry name" value="BTB"/>
    <property type="match status" value="1"/>
</dbReference>
<feature type="domain" description="CAP-Gly" evidence="3">
    <location>
        <begin position="463"/>
        <end position="497"/>
    </location>
</feature>
<keyword evidence="5" id="KW-1185">Reference proteome</keyword>
<dbReference type="AlphaFoldDB" id="A0A367KVV0"/>
<comment type="caution">
    <text evidence="4">The sequence shown here is derived from an EMBL/GenBank/DDBJ whole genome shotgun (WGS) entry which is preliminary data.</text>
</comment>
<proteinExistence type="predicted"/>
<feature type="domain" description="BTB" evidence="2">
    <location>
        <begin position="31"/>
        <end position="102"/>
    </location>
</feature>
<dbReference type="Pfam" id="PF01302">
    <property type="entry name" value="CAP_GLY"/>
    <property type="match status" value="1"/>
</dbReference>
<dbReference type="Proteomes" id="UP000253551">
    <property type="component" value="Unassembled WGS sequence"/>
</dbReference>
<feature type="compositionally biased region" description="Polar residues" evidence="1">
    <location>
        <begin position="21"/>
        <end position="36"/>
    </location>
</feature>
<dbReference type="InterPro" id="IPR000938">
    <property type="entry name" value="CAP-Gly_domain"/>
</dbReference>
<dbReference type="InterPro" id="IPR036859">
    <property type="entry name" value="CAP-Gly_dom_sf"/>
</dbReference>
<dbReference type="InterPro" id="IPR011333">
    <property type="entry name" value="SKP1/BTB/POZ_sf"/>
</dbReference>
<organism evidence="4 5">
    <name type="scientific">Rhizopus stolonifer</name>
    <name type="common">Rhizopus nigricans</name>
    <dbReference type="NCBI Taxonomy" id="4846"/>
    <lineage>
        <taxon>Eukaryota</taxon>
        <taxon>Fungi</taxon>
        <taxon>Fungi incertae sedis</taxon>
        <taxon>Mucoromycota</taxon>
        <taxon>Mucoromycotina</taxon>
        <taxon>Mucoromycetes</taxon>
        <taxon>Mucorales</taxon>
        <taxon>Mucorineae</taxon>
        <taxon>Rhizopodaceae</taxon>
        <taxon>Rhizopus</taxon>
    </lineage>
</organism>
<dbReference type="InterPro" id="IPR000210">
    <property type="entry name" value="BTB/POZ_dom"/>
</dbReference>
<reference evidence="4 5" key="1">
    <citation type="journal article" date="2018" name="G3 (Bethesda)">
        <title>Phylogenetic and Phylogenomic Definition of Rhizopus Species.</title>
        <authorList>
            <person name="Gryganskyi A.P."/>
            <person name="Golan J."/>
            <person name="Dolatabadi S."/>
            <person name="Mondo S."/>
            <person name="Robb S."/>
            <person name="Idnurm A."/>
            <person name="Muszewska A."/>
            <person name="Steczkiewicz K."/>
            <person name="Masonjones S."/>
            <person name="Liao H.L."/>
            <person name="Gajdeczka M.T."/>
            <person name="Anike F."/>
            <person name="Vuek A."/>
            <person name="Anishchenko I.M."/>
            <person name="Voigt K."/>
            <person name="de Hoog G.S."/>
            <person name="Smith M.E."/>
            <person name="Heitman J."/>
            <person name="Vilgalys R."/>
            <person name="Stajich J.E."/>
        </authorList>
    </citation>
    <scope>NUCLEOTIDE SEQUENCE [LARGE SCALE GENOMIC DNA]</scope>
    <source>
        <strain evidence="4 5">LSU 92-RS-03</strain>
    </source>
</reference>
<dbReference type="Gene3D" id="3.30.710.10">
    <property type="entry name" value="Potassium Channel Kv1.1, Chain A"/>
    <property type="match status" value="1"/>
</dbReference>
<dbReference type="PANTHER" id="PTHR47843">
    <property type="entry name" value="BTB DOMAIN-CONTAINING PROTEIN-RELATED"/>
    <property type="match status" value="1"/>
</dbReference>
<dbReference type="SMART" id="SM01052">
    <property type="entry name" value="CAP_GLY"/>
    <property type="match status" value="1"/>
</dbReference>
<dbReference type="PROSITE" id="PS50245">
    <property type="entry name" value="CAP_GLY_2"/>
    <property type="match status" value="1"/>
</dbReference>
<dbReference type="SUPFAM" id="SSF54695">
    <property type="entry name" value="POZ domain"/>
    <property type="match status" value="1"/>
</dbReference>
<dbReference type="Gene3D" id="2.30.30.190">
    <property type="entry name" value="CAP Gly-rich-like domain"/>
    <property type="match status" value="1"/>
</dbReference>